<feature type="compositionally biased region" description="Polar residues" evidence="1">
    <location>
        <begin position="1"/>
        <end position="16"/>
    </location>
</feature>
<evidence type="ECO:0000313" key="3">
    <source>
        <dbReference type="Proteomes" id="UP000218615"/>
    </source>
</evidence>
<sequence>MLSLSSPSLSFNKTPRSNPPEGRRSPKININNELIRTGTNSIKVRYFDRINRIDRIKI</sequence>
<name>A0A284VIB9_9EURY</name>
<reference evidence="3" key="1">
    <citation type="submission" date="2017-06" db="EMBL/GenBank/DDBJ databases">
        <authorList>
            <person name="Cremers G."/>
        </authorList>
    </citation>
    <scope>NUCLEOTIDE SEQUENCE [LARGE SCALE GENOMIC DNA]</scope>
</reference>
<dbReference type="AlphaFoldDB" id="A0A284VIB9"/>
<feature type="region of interest" description="Disordered" evidence="1">
    <location>
        <begin position="1"/>
        <end position="30"/>
    </location>
</feature>
<dbReference type="EMBL" id="FZMP01000006">
    <property type="protein sequence ID" value="SNQ59015.1"/>
    <property type="molecule type" value="Genomic_DNA"/>
</dbReference>
<protein>
    <submittedName>
        <fullName evidence="2">Uncharacterized protein</fullName>
    </submittedName>
</protein>
<keyword evidence="3" id="KW-1185">Reference proteome</keyword>
<evidence type="ECO:0000256" key="1">
    <source>
        <dbReference type="SAM" id="MobiDB-lite"/>
    </source>
</evidence>
<gene>
    <name evidence="2" type="ORF">MNV_1030035</name>
</gene>
<accession>A0A284VIB9</accession>
<dbReference type="Proteomes" id="UP000218615">
    <property type="component" value="Unassembled WGS sequence"/>
</dbReference>
<evidence type="ECO:0000313" key="2">
    <source>
        <dbReference type="EMBL" id="SNQ59015.1"/>
    </source>
</evidence>
<proteinExistence type="predicted"/>
<organism evidence="2 3">
    <name type="scientific">Candidatus Methanoperedens nitratireducens</name>
    <dbReference type="NCBI Taxonomy" id="1392998"/>
    <lineage>
        <taxon>Archaea</taxon>
        <taxon>Methanobacteriati</taxon>
        <taxon>Methanobacteriota</taxon>
        <taxon>Stenosarchaea group</taxon>
        <taxon>Methanomicrobia</taxon>
        <taxon>Methanosarcinales</taxon>
        <taxon>ANME-2 cluster</taxon>
        <taxon>Candidatus Methanoperedentaceae</taxon>
        <taxon>Candidatus Methanoperedens</taxon>
    </lineage>
</organism>